<organism evidence="12 13">
    <name type="scientific">Anaerococcus prevotii (strain ATCC 9321 / DSM 20548 / JCM 6508 / NCTC 11806 / PC1)</name>
    <name type="common">Peptostreptococcus prevotii</name>
    <name type="synonym">Peptococcus prevotii</name>
    <dbReference type="NCBI Taxonomy" id="525919"/>
    <lineage>
        <taxon>Bacteria</taxon>
        <taxon>Bacillati</taxon>
        <taxon>Bacillota</taxon>
        <taxon>Tissierellia</taxon>
        <taxon>Tissierellales</taxon>
        <taxon>Peptoniphilaceae</taxon>
        <taxon>Anaerococcus</taxon>
    </lineage>
</organism>
<reference evidence="12 13" key="1">
    <citation type="journal article" date="2009" name="Stand. Genomic Sci.">
        <title>Complete genome sequence of Anaerococcus prevotii type strain (PC1).</title>
        <authorList>
            <person name="Labutti K."/>
            <person name="Pukall R."/>
            <person name="Steenblock K."/>
            <person name="Glavina Del Rio T."/>
            <person name="Tice H."/>
            <person name="Copeland A."/>
            <person name="Cheng J.F."/>
            <person name="Lucas S."/>
            <person name="Chen F."/>
            <person name="Nolan M."/>
            <person name="Bruce D."/>
            <person name="Goodwin L."/>
            <person name="Pitluck S."/>
            <person name="Ivanova N."/>
            <person name="Mavromatis K."/>
            <person name="Ovchinnikova G."/>
            <person name="Pati A."/>
            <person name="Chen A."/>
            <person name="Palaniappan K."/>
            <person name="Land M."/>
            <person name="Hauser L."/>
            <person name="Chang Y.J."/>
            <person name="Jeffries C.D."/>
            <person name="Chain P."/>
            <person name="Saunders E."/>
            <person name="Brettin T."/>
            <person name="Detter J.C."/>
            <person name="Han C."/>
            <person name="Goker M."/>
            <person name="Bristow J."/>
            <person name="Eisen J.A."/>
            <person name="Markowitz V."/>
            <person name="Hugenholtz P."/>
            <person name="Kyrpides N.C."/>
            <person name="Klenk H.P."/>
            <person name="Lapidus A."/>
        </authorList>
    </citation>
    <scope>NUCLEOTIDE SEQUENCE [LARGE SCALE GENOMIC DNA]</scope>
    <source>
        <strain evidence="13">ATCC 9321 / DSM 20548 / JCM 6508 / NCTC 11806 / PC1</strain>
    </source>
</reference>
<dbReference type="Pfam" id="PF03129">
    <property type="entry name" value="HGTP_anticodon"/>
    <property type="match status" value="1"/>
</dbReference>
<feature type="binding site" evidence="10">
    <location>
        <position position="110"/>
    </location>
    <ligand>
        <name>L-histidine</name>
        <dbReference type="ChEBI" id="CHEBI:57595"/>
    </ligand>
</feature>
<keyword evidence="13" id="KW-1185">Reference proteome</keyword>
<dbReference type="GO" id="GO:0005524">
    <property type="term" value="F:ATP binding"/>
    <property type="evidence" value="ECO:0007669"/>
    <property type="project" value="UniProtKB-UniRule"/>
</dbReference>
<comment type="subcellular location">
    <subcellularLocation>
        <location evidence="9">Cytoplasm</location>
    </subcellularLocation>
</comment>
<dbReference type="GO" id="GO:0006427">
    <property type="term" value="P:histidyl-tRNA aminoacylation"/>
    <property type="evidence" value="ECO:0007669"/>
    <property type="project" value="UniProtKB-UniRule"/>
</dbReference>
<dbReference type="PANTHER" id="PTHR11476:SF7">
    <property type="entry name" value="HISTIDINE--TRNA LIGASE"/>
    <property type="match status" value="1"/>
</dbReference>
<dbReference type="eggNOG" id="COG0124">
    <property type="taxonomic scope" value="Bacteria"/>
</dbReference>
<dbReference type="RefSeq" id="WP_015778284.1">
    <property type="nucleotide sequence ID" value="NC_013171.1"/>
</dbReference>
<evidence type="ECO:0000256" key="10">
    <source>
        <dbReference type="PIRSR" id="PIRSR001549-1"/>
    </source>
</evidence>
<dbReference type="InterPro" id="IPR036621">
    <property type="entry name" value="Anticodon-bd_dom_sf"/>
</dbReference>
<protein>
    <recommendedName>
        <fullName evidence="9">Histidine--tRNA ligase</fullName>
        <ecNumber evidence="9">6.1.1.21</ecNumber>
    </recommendedName>
    <alternativeName>
        <fullName evidence="9">Histidyl-tRNA synthetase</fullName>
        <shortName evidence="9">HisRS</shortName>
    </alternativeName>
</protein>
<evidence type="ECO:0000256" key="5">
    <source>
        <dbReference type="ARBA" id="ARBA00022840"/>
    </source>
</evidence>
<dbReference type="InterPro" id="IPR004516">
    <property type="entry name" value="HisRS/HisZ"/>
</dbReference>
<comment type="catalytic activity">
    <reaction evidence="8 9">
        <text>tRNA(His) + L-histidine + ATP = L-histidyl-tRNA(His) + AMP + diphosphate + H(+)</text>
        <dbReference type="Rhea" id="RHEA:17313"/>
        <dbReference type="Rhea" id="RHEA-COMP:9665"/>
        <dbReference type="Rhea" id="RHEA-COMP:9689"/>
        <dbReference type="ChEBI" id="CHEBI:15378"/>
        <dbReference type="ChEBI" id="CHEBI:30616"/>
        <dbReference type="ChEBI" id="CHEBI:33019"/>
        <dbReference type="ChEBI" id="CHEBI:57595"/>
        <dbReference type="ChEBI" id="CHEBI:78442"/>
        <dbReference type="ChEBI" id="CHEBI:78527"/>
        <dbReference type="ChEBI" id="CHEBI:456215"/>
        <dbReference type="EC" id="6.1.1.21"/>
    </reaction>
</comment>
<dbReference type="NCBIfam" id="TIGR00442">
    <property type="entry name" value="hisS"/>
    <property type="match status" value="1"/>
</dbReference>
<dbReference type="InterPro" id="IPR004154">
    <property type="entry name" value="Anticodon-bd"/>
</dbReference>
<evidence type="ECO:0000256" key="9">
    <source>
        <dbReference type="HAMAP-Rule" id="MF_00127"/>
    </source>
</evidence>
<keyword evidence="5 9" id="KW-0067">ATP-binding</keyword>
<evidence type="ECO:0000256" key="6">
    <source>
        <dbReference type="ARBA" id="ARBA00022917"/>
    </source>
</evidence>
<dbReference type="InterPro" id="IPR033656">
    <property type="entry name" value="HisRS_anticodon"/>
</dbReference>
<feature type="binding site" evidence="10">
    <location>
        <position position="273"/>
    </location>
    <ligand>
        <name>L-histidine</name>
        <dbReference type="ChEBI" id="CHEBI:57595"/>
    </ligand>
</feature>
<evidence type="ECO:0000256" key="8">
    <source>
        <dbReference type="ARBA" id="ARBA00047639"/>
    </source>
</evidence>
<sequence length="428" mass="49585">MNIVKPSTIAGVMELLPKEQLVFDKIKSIVEETYKKYQFMPIDTPVIEKNEILFAKGGGETEKQIYEIASDSKDMSLRFDLTVPLARYVSEHFQDLNFPFKRYHIGRVYRGERNQKGRYREFYQADIDIIGHNSLSIYNDALLPRVIFEIFEKLNFSDLTFKINNRKLLNGFFKSLGIEDTTDVLRTIDKKDKIGIDKTFDELVRITDEKKARTIIEFIENKDSNKELLSKLFDFSTDELFLEGVDELNKVYTYMVDLGIPDRNIKIDLAITRGLDYYTSTVYETFINGYEKIGSVCSGGRYEDLASNFSKQKLPGVGMSIGLTRLFYQFQELGLIDEKIKSLTDILVIPMDESINEYGIEILNKLRDSGESVDIYLESGKFKKKMNYADKCGIRKVIILGEEEMSKREYSIKDMETGEQVTKKFEEL</sequence>
<dbReference type="InterPro" id="IPR045864">
    <property type="entry name" value="aa-tRNA-synth_II/BPL/LPL"/>
</dbReference>
<keyword evidence="3 9" id="KW-0436">Ligase</keyword>
<evidence type="ECO:0000256" key="2">
    <source>
        <dbReference type="ARBA" id="ARBA00022490"/>
    </source>
</evidence>
<dbReference type="STRING" id="525919.Apre_1363"/>
<gene>
    <name evidence="9" type="primary">hisS</name>
    <name evidence="12" type="ordered locus">Apre_1363</name>
</gene>
<dbReference type="SUPFAM" id="SSF55681">
    <property type="entry name" value="Class II aaRS and biotin synthetases"/>
    <property type="match status" value="1"/>
</dbReference>
<dbReference type="Gene3D" id="3.30.930.10">
    <property type="entry name" value="Bira Bifunctional Protein, Domain 2"/>
    <property type="match status" value="1"/>
</dbReference>
<feature type="binding site" evidence="10">
    <location>
        <begin position="80"/>
        <end position="82"/>
    </location>
    <ligand>
        <name>L-histidine</name>
        <dbReference type="ChEBI" id="CHEBI:57595"/>
    </ligand>
</feature>
<keyword evidence="4 9" id="KW-0547">Nucleotide-binding</keyword>
<dbReference type="InterPro" id="IPR015807">
    <property type="entry name" value="His-tRNA-ligase"/>
</dbReference>
<dbReference type="EMBL" id="CP001708">
    <property type="protein sequence ID" value="ACV29386.1"/>
    <property type="molecule type" value="Genomic_DNA"/>
</dbReference>
<dbReference type="EC" id="6.1.1.21" evidence="9"/>
<dbReference type="InterPro" id="IPR006195">
    <property type="entry name" value="aa-tRNA-synth_II"/>
</dbReference>
<evidence type="ECO:0000313" key="13">
    <source>
        <dbReference type="Proteomes" id="UP000002294"/>
    </source>
</evidence>
<feature type="binding site" evidence="10">
    <location>
        <position position="128"/>
    </location>
    <ligand>
        <name>L-histidine</name>
        <dbReference type="ChEBI" id="CHEBI:57595"/>
    </ligand>
</feature>
<dbReference type="GO" id="GO:0005737">
    <property type="term" value="C:cytoplasm"/>
    <property type="evidence" value="ECO:0007669"/>
    <property type="project" value="UniProtKB-SubCell"/>
</dbReference>
<dbReference type="KEGG" id="apr:Apre_1363"/>
<dbReference type="Gene3D" id="3.40.50.800">
    <property type="entry name" value="Anticodon-binding domain"/>
    <property type="match status" value="1"/>
</dbReference>
<accession>C7RDX3</accession>
<dbReference type="Proteomes" id="UP000002294">
    <property type="component" value="Chromosome"/>
</dbReference>
<feature type="binding site" evidence="10">
    <location>
        <begin position="277"/>
        <end position="278"/>
    </location>
    <ligand>
        <name>L-histidine</name>
        <dbReference type="ChEBI" id="CHEBI:57595"/>
    </ligand>
</feature>
<feature type="domain" description="Aminoacyl-transfer RNA synthetases class-II family profile" evidence="11">
    <location>
        <begin position="22"/>
        <end position="350"/>
    </location>
</feature>
<evidence type="ECO:0000256" key="7">
    <source>
        <dbReference type="ARBA" id="ARBA00023146"/>
    </source>
</evidence>
<evidence type="ECO:0000256" key="3">
    <source>
        <dbReference type="ARBA" id="ARBA00022598"/>
    </source>
</evidence>
<keyword evidence="7 9" id="KW-0030">Aminoacyl-tRNA synthetase</keyword>
<comment type="similarity">
    <text evidence="1 9">Belongs to the class-II aminoacyl-tRNA synthetase family.</text>
</comment>
<dbReference type="InterPro" id="IPR041715">
    <property type="entry name" value="HisRS-like_core"/>
</dbReference>
<dbReference type="GO" id="GO:0004821">
    <property type="term" value="F:histidine-tRNA ligase activity"/>
    <property type="evidence" value="ECO:0007669"/>
    <property type="project" value="UniProtKB-UniRule"/>
</dbReference>
<evidence type="ECO:0000313" key="12">
    <source>
        <dbReference type="EMBL" id="ACV29386.1"/>
    </source>
</evidence>
<dbReference type="AlphaFoldDB" id="C7RDX3"/>
<dbReference type="CDD" id="cd00773">
    <property type="entry name" value="HisRS-like_core"/>
    <property type="match status" value="1"/>
</dbReference>
<dbReference type="OrthoDB" id="9800814at2"/>
<dbReference type="SUPFAM" id="SSF52954">
    <property type="entry name" value="Class II aaRS ABD-related"/>
    <property type="match status" value="1"/>
</dbReference>
<evidence type="ECO:0000256" key="4">
    <source>
        <dbReference type="ARBA" id="ARBA00022741"/>
    </source>
</evidence>
<comment type="subunit">
    <text evidence="9">Homodimer.</text>
</comment>
<dbReference type="HOGENOM" id="CLU_025113_3_0_9"/>
<dbReference type="CDD" id="cd00859">
    <property type="entry name" value="HisRS_anticodon"/>
    <property type="match status" value="1"/>
</dbReference>
<evidence type="ECO:0000256" key="1">
    <source>
        <dbReference type="ARBA" id="ARBA00008226"/>
    </source>
</evidence>
<dbReference type="PIRSF" id="PIRSF001549">
    <property type="entry name" value="His-tRNA_synth"/>
    <property type="match status" value="1"/>
</dbReference>
<keyword evidence="2 9" id="KW-0963">Cytoplasm</keyword>
<dbReference type="GO" id="GO:0016740">
    <property type="term" value="F:transferase activity"/>
    <property type="evidence" value="ECO:0007669"/>
    <property type="project" value="UniProtKB-ARBA"/>
</dbReference>
<dbReference type="PANTHER" id="PTHR11476">
    <property type="entry name" value="HISTIDYL-TRNA SYNTHETASE"/>
    <property type="match status" value="1"/>
</dbReference>
<dbReference type="PROSITE" id="PS50862">
    <property type="entry name" value="AA_TRNA_LIGASE_II"/>
    <property type="match status" value="1"/>
</dbReference>
<keyword evidence="6 9" id="KW-0648">Protein biosynthesis</keyword>
<dbReference type="Pfam" id="PF13393">
    <property type="entry name" value="tRNA-synt_His"/>
    <property type="match status" value="1"/>
</dbReference>
<feature type="binding site" evidence="10">
    <location>
        <position position="124"/>
    </location>
    <ligand>
        <name>L-histidine</name>
        <dbReference type="ChEBI" id="CHEBI:57595"/>
    </ligand>
</feature>
<evidence type="ECO:0000259" key="11">
    <source>
        <dbReference type="PROSITE" id="PS50862"/>
    </source>
</evidence>
<proteinExistence type="inferred from homology"/>
<dbReference type="GO" id="GO:0140096">
    <property type="term" value="F:catalytic activity, acting on a protein"/>
    <property type="evidence" value="ECO:0007669"/>
    <property type="project" value="UniProtKB-ARBA"/>
</dbReference>
<dbReference type="HAMAP" id="MF_00127">
    <property type="entry name" value="His_tRNA_synth"/>
    <property type="match status" value="1"/>
</dbReference>
<name>C7RDX3_ANAPD</name>